<gene>
    <name evidence="1" type="ORF">S03H2_44037</name>
</gene>
<feature type="non-terminal residue" evidence="1">
    <location>
        <position position="135"/>
    </location>
</feature>
<reference evidence="1" key="1">
    <citation type="journal article" date="2014" name="Front. Microbiol.">
        <title>High frequency of phylogenetically diverse reductive dehalogenase-homologous genes in deep subseafloor sedimentary metagenomes.</title>
        <authorList>
            <person name="Kawai M."/>
            <person name="Futagami T."/>
            <person name="Toyoda A."/>
            <person name="Takaki Y."/>
            <person name="Nishi S."/>
            <person name="Hori S."/>
            <person name="Arai W."/>
            <person name="Tsubouchi T."/>
            <person name="Morono Y."/>
            <person name="Uchiyama I."/>
            <person name="Ito T."/>
            <person name="Fujiyama A."/>
            <person name="Inagaki F."/>
            <person name="Takami H."/>
        </authorList>
    </citation>
    <scope>NUCLEOTIDE SEQUENCE</scope>
    <source>
        <strain evidence="1">Expedition CK06-06</strain>
    </source>
</reference>
<protein>
    <submittedName>
        <fullName evidence="1">Uncharacterized protein</fullName>
    </submittedName>
</protein>
<proteinExistence type="predicted"/>
<sequence>MVEKKKTTKKLTANQKEHLFALSSLMVQSTLSRRADLMSRMGYAYGGKRDVYEALGYKETLDFGDYEAKYLRQDIAKRVINLPIKATWRKKPEIIENEEDETDFEKAWSALVKEKKVYHYLTRVDRLASIGRYGV</sequence>
<dbReference type="EMBL" id="BARU01027514">
    <property type="protein sequence ID" value="GAH74834.1"/>
    <property type="molecule type" value="Genomic_DNA"/>
</dbReference>
<organism evidence="1">
    <name type="scientific">marine sediment metagenome</name>
    <dbReference type="NCBI Taxonomy" id="412755"/>
    <lineage>
        <taxon>unclassified sequences</taxon>
        <taxon>metagenomes</taxon>
        <taxon>ecological metagenomes</taxon>
    </lineage>
</organism>
<comment type="caution">
    <text evidence="1">The sequence shown here is derived from an EMBL/GenBank/DDBJ whole genome shotgun (WGS) entry which is preliminary data.</text>
</comment>
<dbReference type="AlphaFoldDB" id="X1J8X5"/>
<accession>X1J8X5</accession>
<name>X1J8X5_9ZZZZ</name>
<evidence type="ECO:0000313" key="1">
    <source>
        <dbReference type="EMBL" id="GAH74834.1"/>
    </source>
</evidence>